<proteinExistence type="predicted"/>
<name>A0AAD7ZSN4_DIPPU</name>
<evidence type="ECO:0000313" key="2">
    <source>
        <dbReference type="Proteomes" id="UP001233999"/>
    </source>
</evidence>
<keyword evidence="2" id="KW-1185">Reference proteome</keyword>
<dbReference type="EMBL" id="JASPKZ010007274">
    <property type="protein sequence ID" value="KAJ9585422.1"/>
    <property type="molecule type" value="Genomic_DNA"/>
</dbReference>
<comment type="caution">
    <text evidence="1">The sequence shown here is derived from an EMBL/GenBank/DDBJ whole genome shotgun (WGS) entry which is preliminary data.</text>
</comment>
<dbReference type="AlphaFoldDB" id="A0AAD7ZSN4"/>
<reference evidence="1" key="2">
    <citation type="submission" date="2023-05" db="EMBL/GenBank/DDBJ databases">
        <authorList>
            <person name="Fouks B."/>
        </authorList>
    </citation>
    <scope>NUCLEOTIDE SEQUENCE</scope>
    <source>
        <strain evidence="1">Stay&amp;Tobe</strain>
        <tissue evidence="1">Testes</tissue>
    </source>
</reference>
<gene>
    <name evidence="1" type="ORF">L9F63_002784</name>
</gene>
<accession>A0AAD7ZSN4</accession>
<protein>
    <submittedName>
        <fullName evidence="1">Uncharacterized protein</fullName>
    </submittedName>
</protein>
<evidence type="ECO:0000313" key="1">
    <source>
        <dbReference type="EMBL" id="KAJ9585422.1"/>
    </source>
</evidence>
<feature type="non-terminal residue" evidence="1">
    <location>
        <position position="191"/>
    </location>
</feature>
<dbReference type="Proteomes" id="UP001233999">
    <property type="component" value="Unassembled WGS sequence"/>
</dbReference>
<reference evidence="1" key="1">
    <citation type="journal article" date="2023" name="IScience">
        <title>Live-bearing cockroach genome reveals convergent evolutionary mechanisms linked to viviparity in insects and beyond.</title>
        <authorList>
            <person name="Fouks B."/>
            <person name="Harrison M.C."/>
            <person name="Mikhailova A.A."/>
            <person name="Marchal E."/>
            <person name="English S."/>
            <person name="Carruthers M."/>
            <person name="Jennings E.C."/>
            <person name="Chiamaka E.L."/>
            <person name="Frigard R.A."/>
            <person name="Pippel M."/>
            <person name="Attardo G.M."/>
            <person name="Benoit J.B."/>
            <person name="Bornberg-Bauer E."/>
            <person name="Tobe S.S."/>
        </authorList>
    </citation>
    <scope>NUCLEOTIDE SEQUENCE</scope>
    <source>
        <strain evidence="1">Stay&amp;Tobe</strain>
    </source>
</reference>
<sequence length="191" mass="22045">KKLLRFSLEKQKIFIILLTYSPSSLQHSNSSIILGFYYALNVTCHAISVLNSAIIPHSLTFNIVRICWFEYSPSIVLVRLPKIQSCLMRNAQVTRNVNDEECSMMRSSSDEKTIEESNKVENIPDEFLPLSLIIIHRMKSFFHHIMVCKLYKLSIQCTLVFIMLPVFMESSFTTNQDDLIVSPFSKLNFVV</sequence>
<organism evidence="1 2">
    <name type="scientific">Diploptera punctata</name>
    <name type="common">Pacific beetle cockroach</name>
    <dbReference type="NCBI Taxonomy" id="6984"/>
    <lineage>
        <taxon>Eukaryota</taxon>
        <taxon>Metazoa</taxon>
        <taxon>Ecdysozoa</taxon>
        <taxon>Arthropoda</taxon>
        <taxon>Hexapoda</taxon>
        <taxon>Insecta</taxon>
        <taxon>Pterygota</taxon>
        <taxon>Neoptera</taxon>
        <taxon>Polyneoptera</taxon>
        <taxon>Dictyoptera</taxon>
        <taxon>Blattodea</taxon>
        <taxon>Blaberoidea</taxon>
        <taxon>Blaberidae</taxon>
        <taxon>Diplopterinae</taxon>
        <taxon>Diploptera</taxon>
    </lineage>
</organism>
<feature type="non-terminal residue" evidence="1">
    <location>
        <position position="1"/>
    </location>
</feature>